<gene>
    <name evidence="4" type="ORF">J5N97_028041</name>
</gene>
<keyword evidence="5" id="KW-1185">Reference proteome</keyword>
<accession>A0A9D5BYB5</accession>
<dbReference type="CDD" id="cd01960">
    <property type="entry name" value="nsLTP1"/>
    <property type="match status" value="1"/>
</dbReference>
<name>A0A9D5BYB5_9LILI</name>
<dbReference type="AlphaFoldDB" id="A0A9D5BYB5"/>
<dbReference type="SUPFAM" id="SSF47699">
    <property type="entry name" value="Bifunctional inhibitor/lipid-transfer protein/seed storage 2S albumin"/>
    <property type="match status" value="1"/>
</dbReference>
<dbReference type="PANTHER" id="PTHR33076">
    <property type="entry name" value="NON-SPECIFIC LIPID-TRANSFER PROTEIN 2-RELATED"/>
    <property type="match status" value="1"/>
</dbReference>
<dbReference type="Proteomes" id="UP001085076">
    <property type="component" value="Miscellaneous, Linkage group lg09"/>
</dbReference>
<evidence type="ECO:0000259" key="3">
    <source>
        <dbReference type="SMART" id="SM00499"/>
    </source>
</evidence>
<dbReference type="OrthoDB" id="1890443at2759"/>
<dbReference type="SMART" id="SM00499">
    <property type="entry name" value="AAI"/>
    <property type="match status" value="1"/>
</dbReference>
<comment type="function">
    <text evidence="1">Plant non-specific lipid-transfer proteins transfer phospholipids as well as galactolipids across membranes. May play a role in wax or cutin deposition in the cell walls of expanding epidermal cells and certain secretory tissues.</text>
</comment>
<reference evidence="4" key="2">
    <citation type="journal article" date="2022" name="Hortic Res">
        <title>The genome of Dioscorea zingiberensis sheds light on the biosynthesis, origin and evolution of the medicinally important diosgenin saponins.</title>
        <authorList>
            <person name="Li Y."/>
            <person name="Tan C."/>
            <person name="Li Z."/>
            <person name="Guo J."/>
            <person name="Li S."/>
            <person name="Chen X."/>
            <person name="Wang C."/>
            <person name="Dai X."/>
            <person name="Yang H."/>
            <person name="Song W."/>
            <person name="Hou L."/>
            <person name="Xu J."/>
            <person name="Tong Z."/>
            <person name="Xu A."/>
            <person name="Yuan X."/>
            <person name="Wang W."/>
            <person name="Yang Q."/>
            <person name="Chen L."/>
            <person name="Sun Z."/>
            <person name="Wang K."/>
            <person name="Pan B."/>
            <person name="Chen J."/>
            <person name="Bao Y."/>
            <person name="Liu F."/>
            <person name="Qi X."/>
            <person name="Gang D.R."/>
            <person name="Wen J."/>
            <person name="Li J."/>
        </authorList>
    </citation>
    <scope>NUCLEOTIDE SEQUENCE</scope>
    <source>
        <strain evidence="4">Dzin_1.0</strain>
    </source>
</reference>
<dbReference type="GO" id="GO:0008289">
    <property type="term" value="F:lipid binding"/>
    <property type="evidence" value="ECO:0007669"/>
    <property type="project" value="UniProtKB-KW"/>
</dbReference>
<evidence type="ECO:0000313" key="5">
    <source>
        <dbReference type="Proteomes" id="UP001085076"/>
    </source>
</evidence>
<dbReference type="GO" id="GO:0006869">
    <property type="term" value="P:lipid transport"/>
    <property type="evidence" value="ECO:0007669"/>
    <property type="project" value="InterPro"/>
</dbReference>
<keyword evidence="1" id="KW-0813">Transport</keyword>
<dbReference type="EMBL" id="JAGGNH010000009">
    <property type="protein sequence ID" value="KAJ0962919.1"/>
    <property type="molecule type" value="Genomic_DNA"/>
</dbReference>
<dbReference type="PRINTS" id="PR00382">
    <property type="entry name" value="LIPIDTRNSFER"/>
</dbReference>
<reference evidence="4" key="1">
    <citation type="submission" date="2021-03" db="EMBL/GenBank/DDBJ databases">
        <authorList>
            <person name="Li Z."/>
            <person name="Yang C."/>
        </authorList>
    </citation>
    <scope>NUCLEOTIDE SEQUENCE</scope>
    <source>
        <strain evidence="4">Dzin_1.0</strain>
        <tissue evidence="4">Leaf</tissue>
    </source>
</reference>
<sequence length="124" mass="12866">MEHQLPMSMKVPTLAILLLLVFSEYYFTVSEGAIQCSDVVKYVTPCTSYLKSGSGSPSSACCSGVTKLNSAATSSADRKAACKCLVSAAQKIKPAASAAKALPGSCGISLPYTISLNMDCSKVN</sequence>
<evidence type="ECO:0000256" key="2">
    <source>
        <dbReference type="SAM" id="SignalP"/>
    </source>
</evidence>
<proteinExistence type="inferred from homology"/>
<feature type="domain" description="Bifunctional inhibitor/plant lipid transfer protein/seed storage helical" evidence="3">
    <location>
        <begin position="36"/>
        <end position="120"/>
    </location>
</feature>
<dbReference type="InterPro" id="IPR000528">
    <property type="entry name" value="Plant_nsLTP"/>
</dbReference>
<evidence type="ECO:0000256" key="1">
    <source>
        <dbReference type="RuleBase" id="RU000628"/>
    </source>
</evidence>
<dbReference type="InterPro" id="IPR036312">
    <property type="entry name" value="Bifun_inhib/LTP/seed_sf"/>
</dbReference>
<feature type="chain" id="PRO_5039543463" description="Non-specific lipid-transfer protein" evidence="2">
    <location>
        <begin position="24"/>
        <end position="124"/>
    </location>
</feature>
<dbReference type="InterPro" id="IPR016140">
    <property type="entry name" value="Bifunc_inhib/LTP/seed_store"/>
</dbReference>
<comment type="caution">
    <text evidence="4">The sequence shown here is derived from an EMBL/GenBank/DDBJ whole genome shotgun (WGS) entry which is preliminary data.</text>
</comment>
<feature type="signal peptide" evidence="2">
    <location>
        <begin position="1"/>
        <end position="23"/>
    </location>
</feature>
<evidence type="ECO:0000313" key="4">
    <source>
        <dbReference type="EMBL" id="KAJ0962919.1"/>
    </source>
</evidence>
<dbReference type="Gene3D" id="1.10.110.10">
    <property type="entry name" value="Plant lipid-transfer and hydrophobic proteins"/>
    <property type="match status" value="1"/>
</dbReference>
<organism evidence="4 5">
    <name type="scientific">Dioscorea zingiberensis</name>
    <dbReference type="NCBI Taxonomy" id="325984"/>
    <lineage>
        <taxon>Eukaryota</taxon>
        <taxon>Viridiplantae</taxon>
        <taxon>Streptophyta</taxon>
        <taxon>Embryophyta</taxon>
        <taxon>Tracheophyta</taxon>
        <taxon>Spermatophyta</taxon>
        <taxon>Magnoliopsida</taxon>
        <taxon>Liliopsida</taxon>
        <taxon>Dioscoreales</taxon>
        <taxon>Dioscoreaceae</taxon>
        <taxon>Dioscorea</taxon>
    </lineage>
</organism>
<dbReference type="PROSITE" id="PS00597">
    <property type="entry name" value="PLANT_LTP"/>
    <property type="match status" value="1"/>
</dbReference>
<dbReference type="Pfam" id="PF00234">
    <property type="entry name" value="Tryp_alpha_amyl"/>
    <property type="match status" value="1"/>
</dbReference>
<keyword evidence="1" id="KW-0446">Lipid-binding</keyword>
<keyword evidence="2" id="KW-0732">Signal</keyword>
<comment type="similarity">
    <text evidence="1">Belongs to the plant LTP family.</text>
</comment>
<protein>
    <recommendedName>
        <fullName evidence="1">Non-specific lipid-transfer protein</fullName>
    </recommendedName>
</protein>